<sequence>MNLTYNFPQTFKLELPLLAGLLIKINKCNILQGNIHDISELTGIPTGESSGKVEPTIAYGYSSGLIIAEKSQGIWTLKLTPLAKTILQEDGMLNEDVSLFIMHLMMNRIDPLQHQEGLNAAWFDVCISSKYQISDTFNLDQLEQFVKDKRGEHKYLRKLMNLIISSYDQNNIDVPFNKIPVFEIIHSNKQLEIKRLTAPLEYKFFPAYSAFLFIEWDRLFSSQAQISFDEFLTFTRWNLLMNWSNKQFNRLLDWMAEKGFIQVDRLTGNALILKLVHTDRVLEEFFSELV</sequence>
<accession>A0A1R7QFF6</accession>
<name>A0A1R7QFF6_ACIJO</name>
<gene>
    <name evidence="1" type="ORF">ACNJC6_02658</name>
</gene>
<dbReference type="EMBL" id="FUUY01000009">
    <property type="protein sequence ID" value="SJX23005.1"/>
    <property type="molecule type" value="Genomic_DNA"/>
</dbReference>
<proteinExistence type="predicted"/>
<evidence type="ECO:0000313" key="2">
    <source>
        <dbReference type="Proteomes" id="UP000196240"/>
    </source>
</evidence>
<dbReference type="RefSeq" id="WP_087013859.1">
    <property type="nucleotide sequence ID" value="NZ_FUUY01000009.1"/>
</dbReference>
<dbReference type="AlphaFoldDB" id="A0A1R7QFF6"/>
<protein>
    <recommendedName>
        <fullName evidence="3">DUF4007 domain-containing protein</fullName>
    </recommendedName>
</protein>
<organism evidence="1 2">
    <name type="scientific">Acinetobacter johnsonii</name>
    <dbReference type="NCBI Taxonomy" id="40214"/>
    <lineage>
        <taxon>Bacteria</taxon>
        <taxon>Pseudomonadati</taxon>
        <taxon>Pseudomonadota</taxon>
        <taxon>Gammaproteobacteria</taxon>
        <taxon>Moraxellales</taxon>
        <taxon>Moraxellaceae</taxon>
        <taxon>Acinetobacter</taxon>
    </lineage>
</organism>
<evidence type="ECO:0008006" key="3">
    <source>
        <dbReference type="Google" id="ProtNLM"/>
    </source>
</evidence>
<reference evidence="1 2" key="1">
    <citation type="submission" date="2017-02" db="EMBL/GenBank/DDBJ databases">
        <authorList>
            <person name="Peterson S.W."/>
        </authorList>
    </citation>
    <scope>NUCLEOTIDE SEQUENCE [LARGE SCALE GENOMIC DNA]</scope>
    <source>
        <strain evidence="1">C6</strain>
    </source>
</reference>
<dbReference type="Proteomes" id="UP000196240">
    <property type="component" value="Unassembled WGS sequence"/>
</dbReference>
<evidence type="ECO:0000313" key="1">
    <source>
        <dbReference type="EMBL" id="SJX23005.1"/>
    </source>
</evidence>